<proteinExistence type="inferred from homology"/>
<keyword evidence="1 3" id="KW-0328">Glycosyltransferase</keyword>
<dbReference type="InterPro" id="IPR045573">
    <property type="entry name" value="Fut8_N_cat"/>
</dbReference>
<organism evidence="5 6">
    <name type="scientific">Pontoporia blainvillei</name>
    <name type="common">Franciscana</name>
    <name type="synonym">Delphinus blainvillei</name>
    <dbReference type="NCBI Taxonomy" id="48723"/>
    <lineage>
        <taxon>Eukaryota</taxon>
        <taxon>Metazoa</taxon>
        <taxon>Chordata</taxon>
        <taxon>Craniata</taxon>
        <taxon>Vertebrata</taxon>
        <taxon>Euteleostomi</taxon>
        <taxon>Mammalia</taxon>
        <taxon>Eutheria</taxon>
        <taxon>Laurasiatheria</taxon>
        <taxon>Artiodactyla</taxon>
        <taxon>Whippomorpha</taxon>
        <taxon>Cetacea</taxon>
        <taxon>Odontoceti</taxon>
        <taxon>Pontoporiidae</taxon>
        <taxon>Pontoporia</taxon>
    </lineage>
</organism>
<evidence type="ECO:0000259" key="4">
    <source>
        <dbReference type="PROSITE" id="PS51659"/>
    </source>
</evidence>
<feature type="region of interest" description="Important for donor substrate binding" evidence="3">
    <location>
        <begin position="117"/>
        <end position="118"/>
    </location>
</feature>
<dbReference type="InterPro" id="IPR027350">
    <property type="entry name" value="GT23_dom"/>
</dbReference>
<protein>
    <submittedName>
        <fullName evidence="5">Alpha-(1,6)-fucosyltransferase-like</fullName>
    </submittedName>
</protein>
<dbReference type="PROSITE" id="PS51659">
    <property type="entry name" value="GT23"/>
    <property type="match status" value="1"/>
</dbReference>
<keyword evidence="2 3" id="KW-0808">Transferase</keyword>
<evidence type="ECO:0000256" key="3">
    <source>
        <dbReference type="PROSITE-ProRule" id="PRU00992"/>
    </source>
</evidence>
<evidence type="ECO:0000313" key="5">
    <source>
        <dbReference type="EMBL" id="NIG58124.1"/>
    </source>
</evidence>
<reference evidence="5" key="1">
    <citation type="submission" date="2018-05" db="EMBL/GenBank/DDBJ databases">
        <authorList>
            <person name="Pedro S.L.S."/>
            <person name="Freitas R.C."/>
            <person name="Barreto A.S."/>
            <person name="Lima A.O.S."/>
        </authorList>
    </citation>
    <scope>NUCLEOTIDE SEQUENCE</scope>
    <source>
        <strain evidence="5">BP203</strain>
        <tissue evidence="5">Muscle</tissue>
    </source>
</reference>
<dbReference type="CDD" id="cd11300">
    <property type="entry name" value="Fut8_like"/>
    <property type="match status" value="1"/>
</dbReference>
<comment type="caution">
    <text evidence="5">The sequence shown here is derived from an EMBL/GenBank/DDBJ whole genome shotgun (WGS) entry which is preliminary data.</text>
</comment>
<gene>
    <name evidence="5" type="ORF">BU61_686</name>
</gene>
<dbReference type="Pfam" id="PF19745">
    <property type="entry name" value="FUT8_N_cat"/>
    <property type="match status" value="1"/>
</dbReference>
<evidence type="ECO:0000313" key="6">
    <source>
        <dbReference type="Proteomes" id="UP001165941"/>
    </source>
</evidence>
<dbReference type="Proteomes" id="UP001165941">
    <property type="component" value="Unassembled WGS sequence"/>
</dbReference>
<evidence type="ECO:0000256" key="1">
    <source>
        <dbReference type="ARBA" id="ARBA00022676"/>
    </source>
</evidence>
<feature type="domain" description="GT23" evidence="4">
    <location>
        <begin position="1"/>
        <end position="222"/>
    </location>
</feature>
<dbReference type="PANTHER" id="PTHR13132">
    <property type="entry name" value="ALPHA- 1,6 -FUCOSYLTRANSFERASE"/>
    <property type="match status" value="1"/>
</dbReference>
<dbReference type="Gene3D" id="3.40.50.11350">
    <property type="match status" value="1"/>
</dbReference>
<name>A0ABX0S0B2_PONBL</name>
<dbReference type="EMBL" id="PGGH01021239">
    <property type="protein sequence ID" value="NIG58124.1"/>
    <property type="molecule type" value="Genomic_DNA"/>
</dbReference>
<dbReference type="PANTHER" id="PTHR13132:SF29">
    <property type="entry name" value="ALPHA-(1,6)-FUCOSYLTRANSFERASE"/>
    <property type="match status" value="1"/>
</dbReference>
<sequence length="256" mass="29000">MWDLPGPGHEPVSPASTGRLLNHCATREALGEVKDKNVQVVELPIVDSLHPRPPYLPLAVPEDLADRLVRVHGDPAVWWVSQFVKYLIRPQPWLEKEIEEATKKLGFKHPVIGVHVRRTDKVGTEAAFHPIEEYMVHVEEHFQLLSRRMQVDKKRVYLATDDPSLLKEAKTKYPSYEFISDNSISWSAGLHNRYTENSLRGVILDIHFLSQADFLVCTFSSQSLKVRLPMQGTRVCAPVREDPTCRGAAGPVSRGR</sequence>
<keyword evidence="6" id="KW-1185">Reference proteome</keyword>
<accession>A0ABX0S0B2</accession>
<comment type="similarity">
    <text evidence="3">Belongs to the glycosyltransferase 23 family.</text>
</comment>
<evidence type="ECO:0000256" key="2">
    <source>
        <dbReference type="ARBA" id="ARBA00022679"/>
    </source>
</evidence>